<gene>
    <name evidence="5" type="ORF">NSPZN2_11010</name>
</gene>
<feature type="repeat" description="TPR" evidence="4">
    <location>
        <begin position="334"/>
        <end position="367"/>
    </location>
</feature>
<sequence>MAPVLPGTAPQTPALSAPLAPAQTVTCPFCQAVTSCAPSPGRLLHQVACPSCRENLLLLNQRTQETDVALIDQQGSTAPPSSDLSCRIAGLAVATLACLLNYVLLSTLGFWMFGQITTIHDPYDVDALLLSPLIVKANGWTPLHLAAARGDLPLAASLLDNGASIDQPNGNRRTALYEAAKRGQTAVVTLLLNRGANPNARGKLGYTPLLAAAEEGHADTIAALLRHGADHRAISTLGDSALHRAVRSGHLAATQTLLEHGISVNRKTHGETALEIAQHEEDQELIDLLRAHGGREFSQAKAHRAQGIAHQKQGHADRALFAFAEALNLDPDDYEAYYGRGTALLQKNEPDEALIAFHAAIRLNPTYFEAYSAATSVYTARKQWRLALALWDQFLAQQPQHGRAHFERAIVKRAQGDSAGFLEGLQRACALGHVAAC</sequence>
<evidence type="ECO:0000313" key="5">
    <source>
        <dbReference type="EMBL" id="CAE6706618.1"/>
    </source>
</evidence>
<dbReference type="PROSITE" id="PS50005">
    <property type="entry name" value="TPR"/>
    <property type="match status" value="2"/>
</dbReference>
<evidence type="ECO:0000256" key="3">
    <source>
        <dbReference type="PROSITE-ProRule" id="PRU00023"/>
    </source>
</evidence>
<dbReference type="PRINTS" id="PR01415">
    <property type="entry name" value="ANKYRIN"/>
</dbReference>
<organism evidence="5 6">
    <name type="scientific">Nitrospira defluvii</name>
    <dbReference type="NCBI Taxonomy" id="330214"/>
    <lineage>
        <taxon>Bacteria</taxon>
        <taxon>Pseudomonadati</taxon>
        <taxon>Nitrospirota</taxon>
        <taxon>Nitrospiria</taxon>
        <taxon>Nitrospirales</taxon>
        <taxon>Nitrospiraceae</taxon>
        <taxon>Nitrospira</taxon>
    </lineage>
</organism>
<dbReference type="InterPro" id="IPR002110">
    <property type="entry name" value="Ankyrin_rpt"/>
</dbReference>
<dbReference type="PROSITE" id="PS50088">
    <property type="entry name" value="ANK_REPEAT"/>
    <property type="match status" value="4"/>
</dbReference>
<keyword evidence="4" id="KW-0802">TPR repeat</keyword>
<dbReference type="PANTHER" id="PTHR24193:SF121">
    <property type="entry name" value="ADA2A-CONTAINING COMPLEX COMPONENT 3, ISOFORM D"/>
    <property type="match status" value="1"/>
</dbReference>
<reference evidence="5 6" key="1">
    <citation type="submission" date="2021-02" db="EMBL/GenBank/DDBJ databases">
        <authorList>
            <person name="Han P."/>
        </authorList>
    </citation>
    <scope>NUCLEOTIDE SEQUENCE [LARGE SCALE GENOMIC DNA]</scope>
    <source>
        <strain evidence="5">Candidatus Nitrospira sp. ZN2</strain>
    </source>
</reference>
<dbReference type="Gene3D" id="1.25.40.20">
    <property type="entry name" value="Ankyrin repeat-containing domain"/>
    <property type="match status" value="2"/>
</dbReference>
<feature type="repeat" description="TPR" evidence="4">
    <location>
        <begin position="300"/>
        <end position="333"/>
    </location>
</feature>
<feature type="repeat" description="ANK" evidence="3">
    <location>
        <begin position="138"/>
        <end position="170"/>
    </location>
</feature>
<dbReference type="InterPro" id="IPR036770">
    <property type="entry name" value="Ankyrin_rpt-contain_sf"/>
</dbReference>
<dbReference type="SUPFAM" id="SSF48403">
    <property type="entry name" value="Ankyrin repeat"/>
    <property type="match status" value="1"/>
</dbReference>
<evidence type="ECO:0000256" key="1">
    <source>
        <dbReference type="ARBA" id="ARBA00022737"/>
    </source>
</evidence>
<accession>A0ABM8QND7</accession>
<dbReference type="Proteomes" id="UP000675880">
    <property type="component" value="Unassembled WGS sequence"/>
</dbReference>
<dbReference type="Gene3D" id="1.25.40.10">
    <property type="entry name" value="Tetratricopeptide repeat domain"/>
    <property type="match status" value="2"/>
</dbReference>
<dbReference type="EMBL" id="CAJNBJ010000001">
    <property type="protein sequence ID" value="CAE6706618.1"/>
    <property type="molecule type" value="Genomic_DNA"/>
</dbReference>
<dbReference type="InterPro" id="IPR011990">
    <property type="entry name" value="TPR-like_helical_dom_sf"/>
</dbReference>
<dbReference type="SUPFAM" id="SSF48452">
    <property type="entry name" value="TPR-like"/>
    <property type="match status" value="1"/>
</dbReference>
<dbReference type="PANTHER" id="PTHR24193">
    <property type="entry name" value="ANKYRIN REPEAT PROTEIN"/>
    <property type="match status" value="1"/>
</dbReference>
<dbReference type="SMART" id="SM00028">
    <property type="entry name" value="TPR"/>
    <property type="match status" value="3"/>
</dbReference>
<name>A0ABM8QND7_9BACT</name>
<dbReference type="InterPro" id="IPR050663">
    <property type="entry name" value="Ankyrin-SOCS_Box"/>
</dbReference>
<keyword evidence="6" id="KW-1185">Reference proteome</keyword>
<dbReference type="SMART" id="SM00248">
    <property type="entry name" value="ANK"/>
    <property type="match status" value="5"/>
</dbReference>
<feature type="repeat" description="ANK" evidence="3">
    <location>
        <begin position="171"/>
        <end position="203"/>
    </location>
</feature>
<keyword evidence="2 3" id="KW-0040">ANK repeat</keyword>
<evidence type="ECO:0000313" key="6">
    <source>
        <dbReference type="Proteomes" id="UP000675880"/>
    </source>
</evidence>
<evidence type="ECO:0000256" key="4">
    <source>
        <dbReference type="PROSITE-ProRule" id="PRU00339"/>
    </source>
</evidence>
<feature type="repeat" description="ANK" evidence="3">
    <location>
        <begin position="237"/>
        <end position="269"/>
    </location>
</feature>
<dbReference type="Pfam" id="PF13432">
    <property type="entry name" value="TPR_16"/>
    <property type="match status" value="2"/>
</dbReference>
<evidence type="ECO:0000256" key="2">
    <source>
        <dbReference type="ARBA" id="ARBA00023043"/>
    </source>
</evidence>
<dbReference type="InterPro" id="IPR019734">
    <property type="entry name" value="TPR_rpt"/>
</dbReference>
<dbReference type="PROSITE" id="PS50297">
    <property type="entry name" value="ANK_REP_REGION"/>
    <property type="match status" value="4"/>
</dbReference>
<comment type="caution">
    <text evidence="5">The sequence shown here is derived from an EMBL/GenBank/DDBJ whole genome shotgun (WGS) entry which is preliminary data.</text>
</comment>
<proteinExistence type="predicted"/>
<keyword evidence="1" id="KW-0677">Repeat</keyword>
<feature type="repeat" description="ANK" evidence="3">
    <location>
        <begin position="204"/>
        <end position="236"/>
    </location>
</feature>
<dbReference type="RefSeq" id="WP_213040810.1">
    <property type="nucleotide sequence ID" value="NZ_CAJNBJ010000001.1"/>
</dbReference>
<protein>
    <submittedName>
        <fullName evidence="5">Uncharacterized protein</fullName>
    </submittedName>
</protein>
<dbReference type="Pfam" id="PF12796">
    <property type="entry name" value="Ank_2"/>
    <property type="match status" value="2"/>
</dbReference>